<dbReference type="EC" id="2.4.1.-" evidence="8"/>
<keyword evidence="4 8" id="KW-0808">Transferase</keyword>
<keyword evidence="3 8" id="KW-0328">Glycosyltransferase</keyword>
<evidence type="ECO:0000256" key="6">
    <source>
        <dbReference type="ARBA" id="ARBA00022989"/>
    </source>
</evidence>
<evidence type="ECO:0000313" key="11">
    <source>
        <dbReference type="EMBL" id="KAK9820746.1"/>
    </source>
</evidence>
<evidence type="ECO:0000256" key="2">
    <source>
        <dbReference type="ARBA" id="ARBA00007647"/>
    </source>
</evidence>
<evidence type="ECO:0000256" key="9">
    <source>
        <dbReference type="SAM" id="MobiDB-lite"/>
    </source>
</evidence>
<sequence length="412" mass="46986">MFSVSIRSQLTLLICWLGLAELIQAASLSRQHIHIRHQHQPHPDPSNLGSSRSLASAKEGSAANTTSGQLRITACIHLKNEVPYLIEWLEFHRIQGFTHFVIYDDFSADNVSLLETLYREHGRHYITVYPPTGQGLTNNERRSHNAGHCSEHFSNDSDWMINIDVDEFVWSPAYHSVQEYLAAEVKEDMHMVYVGATRFGWGGQRHRFEYALQQVNGTGDHSVELSNPKGIQLLTSSHIHRAPDQRFGEPEQFLRDSNQRCREWQGEDSPCTNDYNGRYGKAFVRTQHAVSVWTHGGGVRGAFGEGSMFNGQDVGTERCPVPICMKADPYKLHIYHLRSPSIADVAKKDLDEGISSPEEAQSRMVQSDEDYDKETWFFNQIRDVSLVKYEAQLRERIQSLFTQTSQHPQRSS</sequence>
<keyword evidence="12" id="KW-1185">Reference proteome</keyword>
<evidence type="ECO:0000256" key="3">
    <source>
        <dbReference type="ARBA" id="ARBA00022676"/>
    </source>
</evidence>
<comment type="caution">
    <text evidence="11">The sequence shown here is derived from an EMBL/GenBank/DDBJ whole genome shotgun (WGS) entry which is preliminary data.</text>
</comment>
<gene>
    <name evidence="11" type="ORF">WJX74_009462</name>
</gene>
<keyword evidence="10" id="KW-0732">Signal</keyword>
<evidence type="ECO:0000256" key="8">
    <source>
        <dbReference type="RuleBase" id="RU366017"/>
    </source>
</evidence>
<feature type="chain" id="PRO_5043362820" description="Glycosyltransferase family 92 protein" evidence="10">
    <location>
        <begin position="26"/>
        <end position="412"/>
    </location>
</feature>
<dbReference type="Pfam" id="PF01697">
    <property type="entry name" value="Glyco_transf_92"/>
    <property type="match status" value="1"/>
</dbReference>
<dbReference type="PANTHER" id="PTHR21461">
    <property type="entry name" value="GLYCOSYLTRANSFERASE FAMILY 92 PROTEIN"/>
    <property type="match status" value="1"/>
</dbReference>
<evidence type="ECO:0000256" key="1">
    <source>
        <dbReference type="ARBA" id="ARBA00004167"/>
    </source>
</evidence>
<dbReference type="EMBL" id="JALJOS010000044">
    <property type="protein sequence ID" value="KAK9820746.1"/>
    <property type="molecule type" value="Genomic_DNA"/>
</dbReference>
<comment type="subcellular location">
    <subcellularLocation>
        <location evidence="1">Membrane</location>
        <topology evidence="1">Single-pass membrane protein</topology>
    </subcellularLocation>
</comment>
<evidence type="ECO:0000256" key="4">
    <source>
        <dbReference type="ARBA" id="ARBA00022679"/>
    </source>
</evidence>
<feature type="region of interest" description="Disordered" evidence="9">
    <location>
        <begin position="34"/>
        <end position="62"/>
    </location>
</feature>
<dbReference type="AlphaFoldDB" id="A0AAW1QHK1"/>
<evidence type="ECO:0000256" key="7">
    <source>
        <dbReference type="ARBA" id="ARBA00023136"/>
    </source>
</evidence>
<name>A0AAW1QHK1_9CHLO</name>
<evidence type="ECO:0000313" key="12">
    <source>
        <dbReference type="Proteomes" id="UP001438707"/>
    </source>
</evidence>
<dbReference type="Proteomes" id="UP001438707">
    <property type="component" value="Unassembled WGS sequence"/>
</dbReference>
<keyword evidence="6" id="KW-1133">Transmembrane helix</keyword>
<reference evidence="11 12" key="1">
    <citation type="journal article" date="2024" name="Nat. Commun.">
        <title>Phylogenomics reveals the evolutionary origins of lichenization in chlorophyte algae.</title>
        <authorList>
            <person name="Puginier C."/>
            <person name="Libourel C."/>
            <person name="Otte J."/>
            <person name="Skaloud P."/>
            <person name="Haon M."/>
            <person name="Grisel S."/>
            <person name="Petersen M."/>
            <person name="Berrin J.G."/>
            <person name="Delaux P.M."/>
            <person name="Dal Grande F."/>
            <person name="Keller J."/>
        </authorList>
    </citation>
    <scope>NUCLEOTIDE SEQUENCE [LARGE SCALE GENOMIC DNA]</scope>
    <source>
        <strain evidence="11 12">SAG 2145</strain>
    </source>
</reference>
<evidence type="ECO:0000256" key="10">
    <source>
        <dbReference type="SAM" id="SignalP"/>
    </source>
</evidence>
<dbReference type="GO" id="GO:0016020">
    <property type="term" value="C:membrane"/>
    <property type="evidence" value="ECO:0007669"/>
    <property type="project" value="UniProtKB-SubCell"/>
</dbReference>
<dbReference type="GO" id="GO:0016757">
    <property type="term" value="F:glycosyltransferase activity"/>
    <property type="evidence" value="ECO:0007669"/>
    <property type="project" value="UniProtKB-UniRule"/>
</dbReference>
<accession>A0AAW1QHK1</accession>
<dbReference type="GO" id="GO:0005737">
    <property type="term" value="C:cytoplasm"/>
    <property type="evidence" value="ECO:0007669"/>
    <property type="project" value="TreeGrafter"/>
</dbReference>
<protein>
    <recommendedName>
        <fullName evidence="8">Glycosyltransferase family 92 protein</fullName>
        <ecNumber evidence="8">2.4.1.-</ecNumber>
    </recommendedName>
</protein>
<evidence type="ECO:0000256" key="5">
    <source>
        <dbReference type="ARBA" id="ARBA00022692"/>
    </source>
</evidence>
<organism evidence="11 12">
    <name type="scientific">Apatococcus lobatus</name>
    <dbReference type="NCBI Taxonomy" id="904363"/>
    <lineage>
        <taxon>Eukaryota</taxon>
        <taxon>Viridiplantae</taxon>
        <taxon>Chlorophyta</taxon>
        <taxon>core chlorophytes</taxon>
        <taxon>Trebouxiophyceae</taxon>
        <taxon>Chlorellales</taxon>
        <taxon>Chlorellaceae</taxon>
        <taxon>Apatococcus</taxon>
    </lineage>
</organism>
<proteinExistence type="inferred from homology"/>
<keyword evidence="5" id="KW-0812">Transmembrane</keyword>
<comment type="similarity">
    <text evidence="2 8">Belongs to the glycosyltransferase 92 family.</text>
</comment>
<dbReference type="PANTHER" id="PTHR21461:SF69">
    <property type="entry name" value="GLYCOSYLTRANSFERASE FAMILY 92 PROTEIN"/>
    <property type="match status" value="1"/>
</dbReference>
<feature type="signal peptide" evidence="10">
    <location>
        <begin position="1"/>
        <end position="25"/>
    </location>
</feature>
<keyword evidence="7" id="KW-0472">Membrane</keyword>
<dbReference type="InterPro" id="IPR008166">
    <property type="entry name" value="Glyco_transf_92"/>
</dbReference>